<feature type="signal peptide" evidence="2">
    <location>
        <begin position="1"/>
        <end position="27"/>
    </location>
</feature>
<evidence type="ECO:0000256" key="1">
    <source>
        <dbReference type="SAM" id="MobiDB-lite"/>
    </source>
</evidence>
<reference evidence="3" key="1">
    <citation type="submission" date="2024-07" db="EMBL/GenBank/DDBJ databases">
        <authorList>
            <person name="Yu S.T."/>
        </authorList>
    </citation>
    <scope>NUCLEOTIDE SEQUENCE</scope>
    <source>
        <strain evidence="3">R28</strain>
    </source>
</reference>
<dbReference type="AlphaFoldDB" id="A0AB39Q9H3"/>
<evidence type="ECO:0000256" key="2">
    <source>
        <dbReference type="SAM" id="SignalP"/>
    </source>
</evidence>
<evidence type="ECO:0008006" key="4">
    <source>
        <dbReference type="Google" id="ProtNLM"/>
    </source>
</evidence>
<sequence>MTVLSLSAVAVAVAVLALAGCSTGSTASSTQAASATTPSESASAPAPLSSAALAKRLLDEGDLDEGFTRLPQRPAAHDDVTVIGCPELEKLGDEAATGAGLGFSRKAKVTFTYSAGGDSEVSEELYSDTAAKLSKGIGEIFDAMVSCPAYQVVSGSTVIDMGTHEATVPDLGDEQWSQLLTYSVGGQRSVVKQTAVRTGNVVVVVSGSPGLVDANLKKALAKVQAVD</sequence>
<dbReference type="EMBL" id="CP163439">
    <property type="protein sequence ID" value="XDQ38808.1"/>
    <property type="molecule type" value="Genomic_DNA"/>
</dbReference>
<keyword evidence="2" id="KW-0732">Signal</keyword>
<evidence type="ECO:0000313" key="3">
    <source>
        <dbReference type="EMBL" id="XDQ38808.1"/>
    </source>
</evidence>
<organism evidence="3">
    <name type="scientific">Streptomyces sp. R28</name>
    <dbReference type="NCBI Taxonomy" id="3238628"/>
    <lineage>
        <taxon>Bacteria</taxon>
        <taxon>Bacillati</taxon>
        <taxon>Actinomycetota</taxon>
        <taxon>Actinomycetes</taxon>
        <taxon>Kitasatosporales</taxon>
        <taxon>Streptomycetaceae</taxon>
        <taxon>Streptomyces</taxon>
    </lineage>
</organism>
<feature type="chain" id="PRO_5044190139" description="Secreted protein" evidence="2">
    <location>
        <begin position="28"/>
        <end position="227"/>
    </location>
</feature>
<proteinExistence type="predicted"/>
<gene>
    <name evidence="3" type="ORF">AB5J49_38665</name>
</gene>
<dbReference type="RefSeq" id="WP_369173519.1">
    <property type="nucleotide sequence ID" value="NZ_CP163439.1"/>
</dbReference>
<name>A0AB39Q9H3_9ACTN</name>
<feature type="region of interest" description="Disordered" evidence="1">
    <location>
        <begin position="24"/>
        <end position="46"/>
    </location>
</feature>
<accession>A0AB39Q9H3</accession>
<protein>
    <recommendedName>
        <fullName evidence="4">Secreted protein</fullName>
    </recommendedName>
</protein>